<comment type="caution">
    <text evidence="1">The sequence shown here is derived from an EMBL/GenBank/DDBJ whole genome shotgun (WGS) entry which is preliminary data.</text>
</comment>
<evidence type="ECO:0000313" key="2">
    <source>
        <dbReference type="Proteomes" id="UP000030143"/>
    </source>
</evidence>
<evidence type="ECO:0000313" key="1">
    <source>
        <dbReference type="EMBL" id="KGO55988.1"/>
    </source>
</evidence>
<organism evidence="1 2">
    <name type="scientific">Penicillium expansum</name>
    <name type="common">Blue mold rot fungus</name>
    <dbReference type="NCBI Taxonomy" id="27334"/>
    <lineage>
        <taxon>Eukaryota</taxon>
        <taxon>Fungi</taxon>
        <taxon>Dikarya</taxon>
        <taxon>Ascomycota</taxon>
        <taxon>Pezizomycotina</taxon>
        <taxon>Eurotiomycetes</taxon>
        <taxon>Eurotiomycetidae</taxon>
        <taxon>Eurotiales</taxon>
        <taxon>Aspergillaceae</taxon>
        <taxon>Penicillium</taxon>
    </lineage>
</organism>
<sequence length="314" mass="35797">MPGCCRWNCFGLCRRPRTSPSFGPRPSGDAPIELRVIPRPTPAALPIPDPVVPVDNPVSISSQPGASPSVNPNDYQYGEREMWGHLRQRWIDDANEPNCTVQPPNFEFRKLTHAKHRSERWTSNFNRWISRPPTLQRDLEGCGLPVGNEDYHDVKISKNSVFEHSKRGRGTNFYHISTAMGVIILRNVDRYDGPWWSQIALAQYDIHFARNILRHIYLENVINADTRDFIQTIWVKTQPPNSQGFQPSPASVNQVTWNFDTPEYKAILGTELGKGVAAIVLSAFPRGTHRITGIVVWKKSIMQIRFDIENKAYI</sequence>
<dbReference type="GeneID" id="27673329"/>
<protein>
    <submittedName>
        <fullName evidence="1">Uncharacterized protein</fullName>
    </submittedName>
</protein>
<dbReference type="PhylomeDB" id="A0A0A2JMU9"/>
<keyword evidence="2" id="KW-1185">Reference proteome</keyword>
<dbReference type="EMBL" id="JQFZ01000176">
    <property type="protein sequence ID" value="KGO55988.1"/>
    <property type="molecule type" value="Genomic_DNA"/>
</dbReference>
<proteinExistence type="predicted"/>
<name>A0A0A2JMU9_PENEN</name>
<reference evidence="1 2" key="1">
    <citation type="journal article" date="2015" name="Mol. Plant Microbe Interact.">
        <title>Genome, transcriptome, and functional analyses of Penicillium expansum provide new insights into secondary metabolism and pathogenicity.</title>
        <authorList>
            <person name="Ballester A.R."/>
            <person name="Marcet-Houben M."/>
            <person name="Levin E."/>
            <person name="Sela N."/>
            <person name="Selma-Lazaro C."/>
            <person name="Carmona L."/>
            <person name="Wisniewski M."/>
            <person name="Droby S."/>
            <person name="Gonzalez-Candelas L."/>
            <person name="Gabaldon T."/>
        </authorList>
    </citation>
    <scope>NUCLEOTIDE SEQUENCE [LARGE SCALE GENOMIC DNA]</scope>
    <source>
        <strain evidence="1 2">MD-8</strain>
    </source>
</reference>
<dbReference type="AlphaFoldDB" id="A0A0A2JMU9"/>
<accession>A0A0A2JMU9</accession>
<dbReference type="OrthoDB" id="4368996at2759"/>
<dbReference type="VEuPathDB" id="FungiDB:PEXP_088930"/>
<dbReference type="HOGENOM" id="CLU_043569_0_0_1"/>
<gene>
    <name evidence="1" type="ORF">PEX2_006330</name>
</gene>
<dbReference type="RefSeq" id="XP_016597884.1">
    <property type="nucleotide sequence ID" value="XM_016737910.1"/>
</dbReference>
<dbReference type="Proteomes" id="UP000030143">
    <property type="component" value="Unassembled WGS sequence"/>
</dbReference>